<protein>
    <submittedName>
        <fullName evidence="3">Uncharacterized protein</fullName>
    </submittedName>
</protein>
<feature type="non-terminal residue" evidence="3">
    <location>
        <position position="1"/>
    </location>
</feature>
<dbReference type="AlphaFoldDB" id="A0A1T0A5W2"/>
<dbReference type="EMBL" id="MUXU01000028">
    <property type="protein sequence ID" value="OOR90731.1"/>
    <property type="molecule type" value="Genomic_DNA"/>
</dbReference>
<accession>A0A1T0A5W2</accession>
<reference evidence="3 4" key="1">
    <citation type="submission" date="2017-02" db="EMBL/GenBank/DDBJ databases">
        <title>Draft genome sequence of Moraxella caviae CCUG 355 type strain.</title>
        <authorList>
            <person name="Engstrom-Jakobsson H."/>
            <person name="Salva-Serra F."/>
            <person name="Thorell K."/>
            <person name="Gonzales-Siles L."/>
            <person name="Karlsson R."/>
            <person name="Boulund F."/>
            <person name="Engstrand L."/>
            <person name="Moore E."/>
        </authorList>
    </citation>
    <scope>NUCLEOTIDE SEQUENCE [LARGE SCALE GENOMIC DNA]</scope>
    <source>
        <strain evidence="3 4">CCUG 355</strain>
    </source>
</reference>
<keyword evidence="4" id="KW-1185">Reference proteome</keyword>
<dbReference type="Proteomes" id="UP000190435">
    <property type="component" value="Unassembled WGS sequence"/>
</dbReference>
<proteinExistence type="predicted"/>
<evidence type="ECO:0000256" key="2">
    <source>
        <dbReference type="SAM" id="MobiDB-lite"/>
    </source>
</evidence>
<sequence length="115" mass="13298">ESGSIRQQRRRTHNKNQQVGQNYAQQLFERLQRIVERARTAIKRVTGDHSNTGRADNAINQSQSVFDRAERAITGANKQINDTERQIKQREQQANEFIAEQQKSLDKDKGFGFGR</sequence>
<evidence type="ECO:0000313" key="4">
    <source>
        <dbReference type="Proteomes" id="UP000190435"/>
    </source>
</evidence>
<name>A0A1T0A5W2_9GAMM</name>
<feature type="region of interest" description="Disordered" evidence="2">
    <location>
        <begin position="1"/>
        <end position="21"/>
    </location>
</feature>
<feature type="coiled-coil region" evidence="1">
    <location>
        <begin position="66"/>
        <end position="100"/>
    </location>
</feature>
<comment type="caution">
    <text evidence="3">The sequence shown here is derived from an EMBL/GenBank/DDBJ whole genome shotgun (WGS) entry which is preliminary data.</text>
</comment>
<organism evidence="3 4">
    <name type="scientific">Moraxella caviae</name>
    <dbReference type="NCBI Taxonomy" id="34060"/>
    <lineage>
        <taxon>Bacteria</taxon>
        <taxon>Pseudomonadati</taxon>
        <taxon>Pseudomonadota</taxon>
        <taxon>Gammaproteobacteria</taxon>
        <taxon>Moraxellales</taxon>
        <taxon>Moraxellaceae</taxon>
        <taxon>Moraxella</taxon>
    </lineage>
</organism>
<evidence type="ECO:0000313" key="3">
    <source>
        <dbReference type="EMBL" id="OOR90731.1"/>
    </source>
</evidence>
<evidence type="ECO:0000256" key="1">
    <source>
        <dbReference type="SAM" id="Coils"/>
    </source>
</evidence>
<keyword evidence="1" id="KW-0175">Coiled coil</keyword>
<gene>
    <name evidence="3" type="ORF">B0181_04495</name>
</gene>
<dbReference type="RefSeq" id="WP_158078931.1">
    <property type="nucleotide sequence ID" value="NZ_MUXU01000028.1"/>
</dbReference>